<dbReference type="Gene3D" id="3.40.50.720">
    <property type="entry name" value="NAD(P)-binding Rossmann-like Domain"/>
    <property type="match status" value="1"/>
</dbReference>
<evidence type="ECO:0000259" key="4">
    <source>
        <dbReference type="SMART" id="SM00822"/>
    </source>
</evidence>
<evidence type="ECO:0000313" key="5">
    <source>
        <dbReference type="EMBL" id="MQQ09657.1"/>
    </source>
</evidence>
<keyword evidence="2" id="KW-0560">Oxidoreductase</keyword>
<dbReference type="PANTHER" id="PTHR43669">
    <property type="entry name" value="5-KETO-D-GLUCONATE 5-REDUCTASE"/>
    <property type="match status" value="1"/>
</dbReference>
<dbReference type="PRINTS" id="PR00080">
    <property type="entry name" value="SDRFAMILY"/>
</dbReference>
<dbReference type="GO" id="GO:0016491">
    <property type="term" value="F:oxidoreductase activity"/>
    <property type="evidence" value="ECO:0007669"/>
    <property type="project" value="UniProtKB-KW"/>
</dbReference>
<dbReference type="EMBL" id="WIBF01000009">
    <property type="protein sequence ID" value="MQQ09657.1"/>
    <property type="molecule type" value="Genomic_DNA"/>
</dbReference>
<feature type="domain" description="Ketoreductase" evidence="4">
    <location>
        <begin position="10"/>
        <end position="187"/>
    </location>
</feature>
<evidence type="ECO:0000256" key="1">
    <source>
        <dbReference type="ARBA" id="ARBA00006484"/>
    </source>
</evidence>
<organism evidence="5 6">
    <name type="scientific">Tritonibacter litoralis</name>
    <dbReference type="NCBI Taxonomy" id="2662264"/>
    <lineage>
        <taxon>Bacteria</taxon>
        <taxon>Pseudomonadati</taxon>
        <taxon>Pseudomonadota</taxon>
        <taxon>Alphaproteobacteria</taxon>
        <taxon>Rhodobacterales</taxon>
        <taxon>Paracoccaceae</taxon>
        <taxon>Tritonibacter</taxon>
    </lineage>
</organism>
<evidence type="ECO:0000256" key="3">
    <source>
        <dbReference type="RuleBase" id="RU000363"/>
    </source>
</evidence>
<dbReference type="PANTHER" id="PTHR43669:SF3">
    <property type="entry name" value="ALCOHOL DEHYDROGENASE, PUTATIVE (AFU_ORTHOLOGUE AFUA_3G03445)-RELATED"/>
    <property type="match status" value="1"/>
</dbReference>
<dbReference type="FunFam" id="3.40.50.720:FF:000084">
    <property type="entry name" value="Short-chain dehydrogenase reductase"/>
    <property type="match status" value="1"/>
</dbReference>
<dbReference type="Pfam" id="PF00106">
    <property type="entry name" value="adh_short"/>
    <property type="match status" value="1"/>
</dbReference>
<dbReference type="SUPFAM" id="SSF51735">
    <property type="entry name" value="NAD(P)-binding Rossmann-fold domains"/>
    <property type="match status" value="1"/>
</dbReference>
<sequence>MTYPIDLSGKTALITGASRGIGAATARHLATLGANVVLAARSADTVKAIAAEIGPQALGLGCDVADWHQAEAAVAQTQERFGSLDIVLNNAGLIDPIARIQDADPVAWGQVVDVNVKGAFHILRAAVPVMIAQQAGLVINVSSGAATSALEGWSHYCATKAALLSLTRTAHKELGPKGVNIIGLSPGTVATDMQRAIKSSGINPVSQLDWEAHIPADWVAQAVAWLTTDAARAYDGTDFSLKTDEGRKAVGLPLT</sequence>
<dbReference type="SMART" id="SM00822">
    <property type="entry name" value="PKS_KR"/>
    <property type="match status" value="1"/>
</dbReference>
<evidence type="ECO:0000313" key="6">
    <source>
        <dbReference type="Proteomes" id="UP000444174"/>
    </source>
</evidence>
<dbReference type="InterPro" id="IPR036291">
    <property type="entry name" value="NAD(P)-bd_dom_sf"/>
</dbReference>
<proteinExistence type="inferred from homology"/>
<accession>A0A843YLW4</accession>
<comment type="similarity">
    <text evidence="1 3">Belongs to the short-chain dehydrogenases/reductases (SDR) family.</text>
</comment>
<comment type="caution">
    <text evidence="5">The sequence shown here is derived from an EMBL/GenBank/DDBJ whole genome shotgun (WGS) entry which is preliminary data.</text>
</comment>
<name>A0A843YLW4_9RHOB</name>
<keyword evidence="6" id="KW-1185">Reference proteome</keyword>
<gene>
    <name evidence="5" type="ORF">GFB49_14415</name>
</gene>
<dbReference type="InterPro" id="IPR057326">
    <property type="entry name" value="KR_dom"/>
</dbReference>
<dbReference type="AlphaFoldDB" id="A0A843YLW4"/>
<dbReference type="PRINTS" id="PR00081">
    <property type="entry name" value="GDHRDH"/>
</dbReference>
<evidence type="ECO:0000256" key="2">
    <source>
        <dbReference type="ARBA" id="ARBA00023002"/>
    </source>
</evidence>
<dbReference type="RefSeq" id="WP_153216633.1">
    <property type="nucleotide sequence ID" value="NZ_WIBF01000009.1"/>
</dbReference>
<dbReference type="InterPro" id="IPR020904">
    <property type="entry name" value="Sc_DH/Rdtase_CS"/>
</dbReference>
<protein>
    <submittedName>
        <fullName evidence="5">SDR family NAD(P)-dependent oxidoreductase</fullName>
    </submittedName>
</protein>
<dbReference type="Proteomes" id="UP000444174">
    <property type="component" value="Unassembled WGS sequence"/>
</dbReference>
<dbReference type="CDD" id="cd05233">
    <property type="entry name" value="SDR_c"/>
    <property type="match status" value="1"/>
</dbReference>
<dbReference type="PROSITE" id="PS00061">
    <property type="entry name" value="ADH_SHORT"/>
    <property type="match status" value="1"/>
</dbReference>
<dbReference type="InterPro" id="IPR002347">
    <property type="entry name" value="SDR_fam"/>
</dbReference>
<reference evidence="5 6" key="1">
    <citation type="submission" date="2019-10" db="EMBL/GenBank/DDBJ databases">
        <title>Epibacterium sp. nov., isolated from seawater.</title>
        <authorList>
            <person name="Zhang X."/>
            <person name="Li N."/>
        </authorList>
    </citation>
    <scope>NUCLEOTIDE SEQUENCE [LARGE SCALE GENOMIC DNA]</scope>
    <source>
        <strain evidence="5 6">SM1979</strain>
    </source>
</reference>